<name>B7J9D3_ACIF2</name>
<dbReference type="HOGENOM" id="CLU_047533_0_0_6"/>
<accession>B7J9D3</accession>
<dbReference type="AlphaFoldDB" id="B7J9D3"/>
<reference evidence="3 4" key="1">
    <citation type="journal article" date="2008" name="BMC Genomics">
        <title>Acidithiobacillus ferrooxidans metabolism: from genome sequence to industrial applications.</title>
        <authorList>
            <person name="Valdes J."/>
            <person name="Pedroso I."/>
            <person name="Quatrini R."/>
            <person name="Dodson R.J."/>
            <person name="Tettelin H."/>
            <person name="Blake R.II."/>
            <person name="Eisen J.A."/>
            <person name="Holmes D.S."/>
        </authorList>
    </citation>
    <scope>NUCLEOTIDE SEQUENCE [LARGE SCALE GENOMIC DNA]</scope>
    <source>
        <strain evidence="4">ATCC 23270 / DSM 14882 / CIP 104768 / NCIMB 8455</strain>
    </source>
</reference>
<sequence length="439" mass="49270">MVLSTTALYRAYCRALIGVLWVHQKEIIAAPFPVAVVERLIHATARNPNPQYHYFDRHFPKFPSYLRRAAIMAALGQASSFSTRYDQWQGGIRKRRDALPPRRTGENALNPPLYRGQCIRFDEQYQHAEIKVWSGTDWIWTTLRIAAKRHRHEAPQNKALSPMLLADGSGVKLAIPFEVPVQFPSRKAAQRVCGVDLGIRKTATASIVSADGTVVARQFFHRGADIDRRDKGLVTVRSKARLTMGKSGTLSKGFCRAVYRKARHRNLDMAQRLSGEIVAFAQDHGAQVIVLEHLKQYRPRAGRKGSTLRQRFHGWLHSLLARRIRERAEESGLLVEFVNPAGTSEHAYDGSGAVKRDARNWSWVTFATGKRYNADLNACYNIAARFFAKMLGLTGRNAQACVRGKSSATQPRIPVTLSTLWRHAQAMATEHEAPTTAPA</sequence>
<dbReference type="GO" id="GO:0003677">
    <property type="term" value="F:DNA binding"/>
    <property type="evidence" value="ECO:0007669"/>
    <property type="project" value="UniProtKB-KW"/>
</dbReference>
<dbReference type="InterPro" id="IPR010095">
    <property type="entry name" value="Cas12f1-like_TNB"/>
</dbReference>
<evidence type="ECO:0000256" key="1">
    <source>
        <dbReference type="ARBA" id="ARBA00023125"/>
    </source>
</evidence>
<dbReference type="EMBL" id="CP001219">
    <property type="protein sequence ID" value="ACK80069.1"/>
    <property type="molecule type" value="Genomic_DNA"/>
</dbReference>
<evidence type="ECO:0000313" key="4">
    <source>
        <dbReference type="Proteomes" id="UP000001362"/>
    </source>
</evidence>
<keyword evidence="4" id="KW-1185">Reference proteome</keyword>
<dbReference type="eggNOG" id="COG0675">
    <property type="taxonomic scope" value="Bacteria"/>
</dbReference>
<organism evidence="3 4">
    <name type="scientific">Acidithiobacillus ferrooxidans (strain ATCC 23270 / DSM 14882 / CIP 104768 / NCIMB 8455)</name>
    <name type="common">Ferrobacillus ferrooxidans (strain ATCC 23270)</name>
    <dbReference type="NCBI Taxonomy" id="243159"/>
    <lineage>
        <taxon>Bacteria</taxon>
        <taxon>Pseudomonadati</taxon>
        <taxon>Pseudomonadota</taxon>
        <taxon>Acidithiobacillia</taxon>
        <taxon>Acidithiobacillales</taxon>
        <taxon>Acidithiobacillaceae</taxon>
        <taxon>Acidithiobacillus</taxon>
    </lineage>
</organism>
<dbReference type="STRING" id="243159.AFE_1328"/>
<feature type="domain" description="Cas12f1-like TNB" evidence="2">
    <location>
        <begin position="319"/>
        <end position="382"/>
    </location>
</feature>
<evidence type="ECO:0000313" key="3">
    <source>
        <dbReference type="EMBL" id="ACK80069.1"/>
    </source>
</evidence>
<gene>
    <name evidence="3" type="ordered locus">AFE_1328</name>
</gene>
<dbReference type="PaxDb" id="243159-AFE_1328"/>
<dbReference type="NCBIfam" id="TIGR01766">
    <property type="entry name" value="IS200/IS605 family accessory protein TnpB-like domain"/>
    <property type="match status" value="1"/>
</dbReference>
<proteinExistence type="predicted"/>
<dbReference type="Pfam" id="PF07282">
    <property type="entry name" value="Cas12f1-like_TNB"/>
    <property type="match status" value="1"/>
</dbReference>
<protein>
    <submittedName>
        <fullName evidence="3">Transposase, IS605 OrfB family protein, putative</fullName>
    </submittedName>
</protein>
<dbReference type="KEGG" id="afr:AFE_1328"/>
<evidence type="ECO:0000259" key="2">
    <source>
        <dbReference type="Pfam" id="PF07282"/>
    </source>
</evidence>
<keyword evidence="1" id="KW-0238">DNA-binding</keyword>
<dbReference type="Proteomes" id="UP000001362">
    <property type="component" value="Chromosome"/>
</dbReference>